<sequence>MGGFRRFLQIILTLVGLVALLAAIALFYPIQYLTPFVKESVLGNTYGQWAMLAGLAFVALVVLVVFLQAVVAPAKRDHLEVKTDAGVLSFTKHSVEDTAIRASQRVTGVKFPEAKVRFGKRPEDTKVRVVFQVDDATNVIDLASRVQERVRDTVAVSLGIPAADVNVKVNQIDRSVVVAEKQAKQKAAPRVQ</sequence>
<feature type="transmembrane region" description="Helical" evidence="1">
    <location>
        <begin position="50"/>
        <end position="72"/>
    </location>
</feature>
<evidence type="ECO:0000256" key="1">
    <source>
        <dbReference type="SAM" id="Phobius"/>
    </source>
</evidence>
<comment type="caution">
    <text evidence="2">The sequence shown here is derived from an EMBL/GenBank/DDBJ whole genome shotgun (WGS) entry which is preliminary data.</text>
</comment>
<dbReference type="AlphaFoldDB" id="A0A2J9PMC4"/>
<accession>A0A2J9PMC4</accession>
<dbReference type="RefSeq" id="WP_083068506.1">
    <property type="nucleotide sequence ID" value="NZ_JALXKY010000022.1"/>
</dbReference>
<evidence type="ECO:0000313" key="3">
    <source>
        <dbReference type="Proteomes" id="UP000192813"/>
    </source>
</evidence>
<keyword evidence="1" id="KW-1133">Transmembrane helix</keyword>
<keyword evidence="1" id="KW-0472">Membrane</keyword>
<gene>
    <name evidence="2" type="ORF">A6J77_004360</name>
</gene>
<dbReference type="EMBL" id="NBTM02000001">
    <property type="protein sequence ID" value="PNL91493.1"/>
    <property type="molecule type" value="Genomic_DNA"/>
</dbReference>
<name>A0A2J9PMC4_9LACT</name>
<keyword evidence="1" id="KW-0812">Transmembrane</keyword>
<proteinExistence type="predicted"/>
<feature type="transmembrane region" description="Helical" evidence="1">
    <location>
        <begin position="7"/>
        <end position="30"/>
    </location>
</feature>
<evidence type="ECO:0000313" key="2">
    <source>
        <dbReference type="EMBL" id="PNL91493.1"/>
    </source>
</evidence>
<organism evidence="2 3">
    <name type="scientific">Aerococcus viridans</name>
    <dbReference type="NCBI Taxonomy" id="1377"/>
    <lineage>
        <taxon>Bacteria</taxon>
        <taxon>Bacillati</taxon>
        <taxon>Bacillota</taxon>
        <taxon>Bacilli</taxon>
        <taxon>Lactobacillales</taxon>
        <taxon>Aerococcaceae</taxon>
        <taxon>Aerococcus</taxon>
    </lineage>
</organism>
<dbReference type="NCBIfam" id="NF033218">
    <property type="entry name" value="anchor_AmaP"/>
    <property type="match status" value="1"/>
</dbReference>
<protein>
    <submittedName>
        <fullName evidence="2">Alkaline shock response membrane anchor protein AmaP</fullName>
    </submittedName>
</protein>
<dbReference type="Proteomes" id="UP000192813">
    <property type="component" value="Unassembled WGS sequence"/>
</dbReference>
<reference evidence="3" key="1">
    <citation type="submission" date="2017-12" db="EMBL/GenBank/DDBJ databases">
        <title>FDA dAtabase for Regulatory Grade micrObial Sequences (FDA-ARGOS): Supporting development and validation of Infectious Disease Dx tests.</title>
        <authorList>
            <person name="Hoffmann M."/>
            <person name="Allard M."/>
            <person name="Evans P."/>
            <person name="Brown E."/>
            <person name="Tallon L."/>
            <person name="Sadzewicz L."/>
            <person name="Sengamalay N."/>
            <person name="Ott S."/>
            <person name="Godinez A."/>
            <person name="Nagaraj S."/>
            <person name="Vavikolanu K."/>
            <person name="Aluvathingal J."/>
            <person name="Nadendla S."/>
            <person name="Sichtig H."/>
        </authorList>
    </citation>
    <scope>NUCLEOTIDE SEQUENCE [LARGE SCALE GENOMIC DNA]</scope>
    <source>
        <strain evidence="3">FDAARGOS_249</strain>
    </source>
</reference>